<protein>
    <submittedName>
        <fullName evidence="2">Alpha-amlyase</fullName>
    </submittedName>
</protein>
<name>A0ABQ2EU09_9DEIO</name>
<dbReference type="SUPFAM" id="SSF51445">
    <property type="entry name" value="(Trans)glycosidases"/>
    <property type="match status" value="1"/>
</dbReference>
<organism evidence="2 3">
    <name type="scientific">Deinococcus malanensis</name>
    <dbReference type="NCBI Taxonomy" id="1706855"/>
    <lineage>
        <taxon>Bacteria</taxon>
        <taxon>Thermotogati</taxon>
        <taxon>Deinococcota</taxon>
        <taxon>Deinococci</taxon>
        <taxon>Deinococcales</taxon>
        <taxon>Deinococcaceae</taxon>
        <taxon>Deinococcus</taxon>
    </lineage>
</organism>
<dbReference type="Gene3D" id="1.10.1740.10">
    <property type="match status" value="1"/>
</dbReference>
<feature type="domain" description="Glycosyl hydrolase family 13 catalytic" evidence="1">
    <location>
        <begin position="112"/>
        <end position="575"/>
    </location>
</feature>
<dbReference type="SMART" id="SM00642">
    <property type="entry name" value="Aamy"/>
    <property type="match status" value="1"/>
</dbReference>
<dbReference type="InterPro" id="IPR017853">
    <property type="entry name" value="GH"/>
</dbReference>
<dbReference type="Pfam" id="PF00128">
    <property type="entry name" value="Alpha-amylase"/>
    <property type="match status" value="1"/>
</dbReference>
<dbReference type="PANTHER" id="PTHR10357:SF213">
    <property type="entry name" value="ALPHA AMYLASE CATALYTIC REGION"/>
    <property type="match status" value="1"/>
</dbReference>
<dbReference type="InterPro" id="IPR006047">
    <property type="entry name" value="GH13_cat_dom"/>
</dbReference>
<keyword evidence="3" id="KW-1185">Reference proteome</keyword>
<dbReference type="Pfam" id="PF22582">
    <property type="entry name" value="Amylosucrase_C-like"/>
    <property type="match status" value="1"/>
</dbReference>
<dbReference type="InterPro" id="IPR013780">
    <property type="entry name" value="Glyco_hydro_b"/>
</dbReference>
<dbReference type="InterPro" id="IPR045857">
    <property type="entry name" value="O16G_dom_2"/>
</dbReference>
<dbReference type="CDD" id="cd11324">
    <property type="entry name" value="AmyAc_Amylosucrase"/>
    <property type="match status" value="1"/>
</dbReference>
<comment type="caution">
    <text evidence="2">The sequence shown here is derived from an EMBL/GenBank/DDBJ whole genome shotgun (WGS) entry which is preliminary data.</text>
</comment>
<sequence>MNLDTDLGNGSSICIWPILGDMLHTELASHLRTAFDDDRDADTFLLRLERYGPDLVESLTQVYGDQAPALLDGLIEVMLHAFHNRPPDLRRLDEARLLRPDWLQSPDMIGYVAYTDRFAGNLQGVRGKLDYLRGLSVKYLHLMPLLKPREGENDGGYAVQDYRAVRPDLGSMDDLSALARDLRGQGISLVLDLVLNHVAREHEWAEKARAGDPRYRAYFHIYPDRTQPDAFEATLPEVFPDFAPGNFTWDDAAGENGAGGWVWTTFNTYQWDVNWSNPQVFQEFLDIILYLANRGVEVFRLDAIAFIWKRLGTDSQNQPEVHWLTRALRAATRIVAPAVAFKAEAIVAPAQLIHYLGSRVHHGKVSDMAYHNSLMVQLWSSLASRDTTLFREALQAFPPKPATATWGLYARCHDDIGWAISDEDAARAGLNGDAHRRFLSDFYSGTFPGTFARGLVFQYNPATGDRRISGMAASLAGLEAALETGDEVGISTSIARLRLLHAVVLGFGGVPLLYMGDELAMLNDYGFETEPEHAPDNRWVHRPQMNWTLAEQARHDVNSPAGRMYAWLQKLVQARAATPHLHASVESRAVHSPDNRVLMLRRDHPLGTMLGIYNFSHEDVSFPTSALREHLGEQAEDRLSGGRLTFARPTVRLEPYRAMWLTEL</sequence>
<dbReference type="InterPro" id="IPR055218">
    <property type="entry name" value="Amylosucrase_C"/>
</dbReference>
<reference evidence="3" key="1">
    <citation type="journal article" date="2019" name="Int. J. Syst. Evol. Microbiol.">
        <title>The Global Catalogue of Microorganisms (GCM) 10K type strain sequencing project: providing services to taxonomists for standard genome sequencing and annotation.</title>
        <authorList>
            <consortium name="The Broad Institute Genomics Platform"/>
            <consortium name="The Broad Institute Genome Sequencing Center for Infectious Disease"/>
            <person name="Wu L."/>
            <person name="Ma J."/>
        </authorList>
    </citation>
    <scope>NUCLEOTIDE SEQUENCE [LARGE SCALE GENOMIC DNA]</scope>
    <source>
        <strain evidence="3">JCM 30331</strain>
    </source>
</reference>
<dbReference type="PANTHER" id="PTHR10357">
    <property type="entry name" value="ALPHA-AMYLASE FAMILY MEMBER"/>
    <property type="match status" value="1"/>
</dbReference>
<accession>A0ABQ2EU09</accession>
<evidence type="ECO:0000313" key="3">
    <source>
        <dbReference type="Proteomes" id="UP000647587"/>
    </source>
</evidence>
<dbReference type="InterPro" id="IPR044077">
    <property type="entry name" value="Amylosucrase"/>
</dbReference>
<dbReference type="EMBL" id="BMPP01000007">
    <property type="protein sequence ID" value="GGK25697.1"/>
    <property type="molecule type" value="Genomic_DNA"/>
</dbReference>
<evidence type="ECO:0000313" key="2">
    <source>
        <dbReference type="EMBL" id="GGK25697.1"/>
    </source>
</evidence>
<dbReference type="Gene3D" id="3.90.400.10">
    <property type="entry name" value="Oligo-1,6-glucosidase, Domain 2"/>
    <property type="match status" value="1"/>
</dbReference>
<evidence type="ECO:0000259" key="1">
    <source>
        <dbReference type="SMART" id="SM00642"/>
    </source>
</evidence>
<dbReference type="Proteomes" id="UP000647587">
    <property type="component" value="Unassembled WGS sequence"/>
</dbReference>
<gene>
    <name evidence="2" type="ORF">GCM10008955_19270</name>
</gene>
<proteinExistence type="predicted"/>
<dbReference type="Gene3D" id="3.20.20.80">
    <property type="entry name" value="Glycosidases"/>
    <property type="match status" value="1"/>
</dbReference>
<dbReference type="Gene3D" id="2.60.40.1180">
    <property type="entry name" value="Golgi alpha-mannosidase II"/>
    <property type="match status" value="1"/>
</dbReference>